<evidence type="ECO:0000313" key="1">
    <source>
        <dbReference type="EMBL" id="XBS22719.1"/>
    </source>
</evidence>
<dbReference type="KEGG" id="mech:Q9L42_020625"/>
<reference evidence="1 2" key="1">
    <citation type="journal article" date="2024" name="Microbiology">
        <title>Methylomarinum rosea sp. nov., a novel halophilic methanotrophic bacterium from the hypersaline Lake Elton.</title>
        <authorList>
            <person name="Suleimanov R.Z."/>
            <person name="Oshkin I.Y."/>
            <person name="Danilova O.V."/>
            <person name="Suzina N.E."/>
            <person name="Dedysh S.N."/>
        </authorList>
    </citation>
    <scope>NUCLEOTIDE SEQUENCE [LARGE SCALE GENOMIC DNA]</scope>
    <source>
        <strain evidence="1 2">Ch1-1</strain>
        <plasmid evidence="2">unnamed2</plasmid>
    </source>
</reference>
<dbReference type="AlphaFoldDB" id="A0AAU7P0D2"/>
<dbReference type="Proteomes" id="UP001225378">
    <property type="component" value="Plasmid unnamed2"/>
</dbReference>
<geneLocation type="plasmid" evidence="1 2">
    <name>unnamed2</name>
</geneLocation>
<protein>
    <submittedName>
        <fullName evidence="1">Uncharacterized protein</fullName>
    </submittedName>
</protein>
<gene>
    <name evidence="1" type="ORF">Q9L42_020625</name>
</gene>
<dbReference type="RefSeq" id="WP_349432815.1">
    <property type="nucleotide sequence ID" value="NZ_CP157744.1"/>
</dbReference>
<accession>A0AAU7P0D2</accession>
<sequence length="309" mass="36738">MYIRNGEQTYRINCDLSFDDLIFPDKNRLNLTEAMMMKKNHYYSKADTMSVHEYDELVKQYRQNEEKLKQWKAENPGVHEYQSPYRKLAGSSFCPENWVPLNPEHLYFDDYQADLADQVRKYNRIALIIQGLFDRSPALHPHLPVQTWVHESFMQMVELVYDASDVLHHGETPDFEAYKAKCNETINEGSVLIGQHLFWMKKEAEKESRRMDRDRRIHSDWRPELYEPYGNPGPGLLAKPFKWQSRARNAIFSWYRERLVRKFIKIERETRFFRAGRDSARLNCLTKKHNDVVGGLLLTVLLFSIKLII</sequence>
<proteinExistence type="predicted"/>
<keyword evidence="1" id="KW-0614">Plasmid</keyword>
<organism evidence="1 2">
    <name type="scientific">Methylomarinum roseum</name>
    <dbReference type="NCBI Taxonomy" id="3067653"/>
    <lineage>
        <taxon>Bacteria</taxon>
        <taxon>Pseudomonadati</taxon>
        <taxon>Pseudomonadota</taxon>
        <taxon>Gammaproteobacteria</taxon>
        <taxon>Methylococcales</taxon>
        <taxon>Methylococcaceae</taxon>
        <taxon>Methylomarinum</taxon>
    </lineage>
</organism>
<evidence type="ECO:0000313" key="2">
    <source>
        <dbReference type="Proteomes" id="UP001225378"/>
    </source>
</evidence>
<keyword evidence="2" id="KW-1185">Reference proteome</keyword>
<dbReference type="EMBL" id="CP157744">
    <property type="protein sequence ID" value="XBS22719.1"/>
    <property type="molecule type" value="Genomic_DNA"/>
</dbReference>
<name>A0AAU7P0D2_9GAMM</name>